<evidence type="ECO:0000256" key="4">
    <source>
        <dbReference type="ARBA" id="ARBA00022695"/>
    </source>
</evidence>
<dbReference type="RefSeq" id="WP_011838571.1">
    <property type="nucleotide sequence ID" value="NC_009033.1"/>
</dbReference>
<reference evidence="10" key="1">
    <citation type="journal article" date="2009" name="BMC Genomics">
        <title>The complete genome sequence of Staphylothermus marinus reveals differences in sulfur metabolism among heterotrophic Crenarchaeota.</title>
        <authorList>
            <person name="Anderson I.J."/>
            <person name="Dharmarajan L."/>
            <person name="Rodriguez J."/>
            <person name="Hooper S."/>
            <person name="Porat I."/>
            <person name="Ulrich L.E."/>
            <person name="Elkins J.G."/>
            <person name="Mavromatis K."/>
            <person name="Sun H."/>
            <person name="Land M."/>
            <person name="Lapidus A."/>
            <person name="Lucas S."/>
            <person name="Barry K."/>
            <person name="Huber H."/>
            <person name="Zhulin I.B."/>
            <person name="Whitman W.B."/>
            <person name="Mukhopadhyay B."/>
            <person name="Woese C."/>
            <person name="Bristow J."/>
            <person name="Kyrpides N."/>
        </authorList>
    </citation>
    <scope>NUCLEOTIDE SEQUENCE [LARGE SCALE GENOMIC DNA]</scope>
    <source>
        <strain evidence="10">ATCC 43588 / DSM 3639 / JCM 9404 / F1</strain>
    </source>
</reference>
<dbReference type="InterPro" id="IPR006172">
    <property type="entry name" value="DNA-dir_DNA_pol_B"/>
</dbReference>
<dbReference type="InterPro" id="IPR043502">
    <property type="entry name" value="DNA/RNA_pol_sf"/>
</dbReference>
<feature type="domain" description="DNA-directed DNA polymerase family B multifunctional" evidence="8">
    <location>
        <begin position="300"/>
        <end position="586"/>
    </location>
</feature>
<dbReference type="eggNOG" id="arCOG00329">
    <property type="taxonomic scope" value="Archaea"/>
</dbReference>
<dbReference type="GO" id="GO:0000166">
    <property type="term" value="F:nucleotide binding"/>
    <property type="evidence" value="ECO:0007669"/>
    <property type="project" value="InterPro"/>
</dbReference>
<dbReference type="PANTHER" id="PTHR10322:SF23">
    <property type="entry name" value="DNA POLYMERASE DELTA CATALYTIC SUBUNIT"/>
    <property type="match status" value="1"/>
</dbReference>
<comment type="similarity">
    <text evidence="1">Belongs to the DNA polymerase type-B family.</text>
</comment>
<dbReference type="Gene3D" id="3.90.1600.10">
    <property type="entry name" value="Palm domain of DNA polymerase"/>
    <property type="match status" value="1"/>
</dbReference>
<dbReference type="AlphaFoldDB" id="A3DL70"/>
<dbReference type="EMBL" id="CP000575">
    <property type="protein sequence ID" value="ABN69380.1"/>
    <property type="molecule type" value="Genomic_DNA"/>
</dbReference>
<dbReference type="Pfam" id="PF00136">
    <property type="entry name" value="DNA_pol_B"/>
    <property type="match status" value="1"/>
</dbReference>
<dbReference type="SUPFAM" id="SSF56672">
    <property type="entry name" value="DNA/RNA polymerases"/>
    <property type="match status" value="1"/>
</dbReference>
<evidence type="ECO:0000256" key="5">
    <source>
        <dbReference type="ARBA" id="ARBA00022932"/>
    </source>
</evidence>
<comment type="catalytic activity">
    <reaction evidence="7">
        <text>DNA(n) + a 2'-deoxyribonucleoside 5'-triphosphate = DNA(n+1) + diphosphate</text>
        <dbReference type="Rhea" id="RHEA:22508"/>
        <dbReference type="Rhea" id="RHEA-COMP:17339"/>
        <dbReference type="Rhea" id="RHEA-COMP:17340"/>
        <dbReference type="ChEBI" id="CHEBI:33019"/>
        <dbReference type="ChEBI" id="CHEBI:61560"/>
        <dbReference type="ChEBI" id="CHEBI:173112"/>
        <dbReference type="EC" id="2.7.7.7"/>
    </reaction>
</comment>
<dbReference type="EC" id="2.7.7.7" evidence="2"/>
<gene>
    <name evidence="9" type="ordered locus">Smar_0267</name>
</gene>
<dbReference type="SMART" id="SM00486">
    <property type="entry name" value="POLBc"/>
    <property type="match status" value="1"/>
</dbReference>
<dbReference type="Proteomes" id="UP000000254">
    <property type="component" value="Chromosome"/>
</dbReference>
<keyword evidence="6" id="KW-0238">DNA-binding</keyword>
<dbReference type="OrthoDB" id="8639at2157"/>
<dbReference type="Gene3D" id="1.10.132.60">
    <property type="entry name" value="DNA polymerase family B, C-terminal domain"/>
    <property type="match status" value="1"/>
</dbReference>
<dbReference type="STRING" id="399550.Smar_0267"/>
<dbReference type="InterPro" id="IPR050240">
    <property type="entry name" value="DNA_pol_type-B"/>
</dbReference>
<dbReference type="HOGENOM" id="CLU_491446_0_0_2"/>
<keyword evidence="5" id="KW-0239">DNA-directed DNA polymerase</keyword>
<dbReference type="InterPro" id="IPR023211">
    <property type="entry name" value="DNA_pol_palm_dom_sf"/>
</dbReference>
<keyword evidence="10" id="KW-1185">Reference proteome</keyword>
<reference evidence="9 10" key="2">
    <citation type="journal article" date="2009" name="Stand. Genomic Sci.">
        <title>Complete genome sequence of Staphylothermus marinus Stetter and Fiala 1986 type strain F1.</title>
        <authorList>
            <person name="Anderson I.J."/>
            <person name="Sun H."/>
            <person name="Lapidus A."/>
            <person name="Copeland A."/>
            <person name="Glavina Del Rio T."/>
            <person name="Tice H."/>
            <person name="Dalin E."/>
            <person name="Lucas S."/>
            <person name="Barry K."/>
            <person name="Land M."/>
            <person name="Richardson P."/>
            <person name="Huber H."/>
            <person name="Kyrpides N.C."/>
        </authorList>
    </citation>
    <scope>NUCLEOTIDE SEQUENCE [LARGE SCALE GENOMIC DNA]</scope>
    <source>
        <strain evidence="10">ATCC 43588 / DSM 3639 / JCM 9404 / F1</strain>
    </source>
</reference>
<evidence type="ECO:0000256" key="6">
    <source>
        <dbReference type="ARBA" id="ARBA00023125"/>
    </source>
</evidence>
<dbReference type="GO" id="GO:0003677">
    <property type="term" value="F:DNA binding"/>
    <property type="evidence" value="ECO:0007669"/>
    <property type="project" value="UniProtKB-KW"/>
</dbReference>
<proteinExistence type="inferred from homology"/>
<dbReference type="InterPro" id="IPR006134">
    <property type="entry name" value="DNA-dir_DNA_pol_B_multi_dom"/>
</dbReference>
<dbReference type="InterPro" id="IPR042087">
    <property type="entry name" value="DNA_pol_B_thumb"/>
</dbReference>
<dbReference type="KEGG" id="smr:Smar_0267"/>
<evidence type="ECO:0000256" key="2">
    <source>
        <dbReference type="ARBA" id="ARBA00012417"/>
    </source>
</evidence>
<keyword evidence="4" id="KW-0548">Nucleotidyltransferase</keyword>
<evidence type="ECO:0000259" key="8">
    <source>
        <dbReference type="Pfam" id="PF00136"/>
    </source>
</evidence>
<accession>A3DL70</accession>
<evidence type="ECO:0000313" key="9">
    <source>
        <dbReference type="EMBL" id="ABN69380.1"/>
    </source>
</evidence>
<dbReference type="GO" id="GO:0006261">
    <property type="term" value="P:DNA-templated DNA replication"/>
    <property type="evidence" value="ECO:0007669"/>
    <property type="project" value="TreeGrafter"/>
</dbReference>
<evidence type="ECO:0000256" key="1">
    <source>
        <dbReference type="ARBA" id="ARBA00005755"/>
    </source>
</evidence>
<evidence type="ECO:0000256" key="7">
    <source>
        <dbReference type="ARBA" id="ARBA00049244"/>
    </source>
</evidence>
<organism evidence="9 10">
    <name type="scientific">Staphylothermus marinus (strain ATCC 43588 / DSM 3639 / JCM 9404 / F1)</name>
    <dbReference type="NCBI Taxonomy" id="399550"/>
    <lineage>
        <taxon>Archaea</taxon>
        <taxon>Thermoproteota</taxon>
        <taxon>Thermoprotei</taxon>
        <taxon>Desulfurococcales</taxon>
        <taxon>Desulfurococcaceae</taxon>
        <taxon>Staphylothermus</taxon>
    </lineage>
</organism>
<name>A3DL70_STAMF</name>
<dbReference type="PANTHER" id="PTHR10322">
    <property type="entry name" value="DNA POLYMERASE CATALYTIC SUBUNIT"/>
    <property type="match status" value="1"/>
</dbReference>
<protein>
    <recommendedName>
        <fullName evidence="2">DNA-directed DNA polymerase</fullName>
        <ecNumber evidence="2">2.7.7.7</ecNumber>
    </recommendedName>
</protein>
<evidence type="ECO:0000313" key="10">
    <source>
        <dbReference type="Proteomes" id="UP000000254"/>
    </source>
</evidence>
<sequence length="648" mass="75186">MNNTVLYLFDAAPTGKHTLFKLLDQDGKVYVVSTSLLYRGYLMPRIDPDVLAENVELINGVENVWVENWYKPPYYASETEVIVYETLDPRIIDIVNNWVIRKAIAVPVNTYPEPLIEALWRNKIPVLTPLKKRGEGYVALENPFDPEYSEPPIKYLILRLFRDGYRLYSETIDPEKAVIENSEGIVYEGDLDGAVEVVREYKPLILYTSIVEKIYVEQRYSWIRKYYDVWIDDVETLVDHTGIVYWSRLAYTPPRMLNYATIGRILTTIEALEARKHKYLIINGFGRRESWRSLRSLLETDRGGLVYSPRPGLYWGVCQIDYNSLYPSIIAKYNISGETIDNPYCRKKHVVKNLPHIICLDRRGLVSIVLNKLVKLREKAKMLVAQTNNEIYSLRSKALKWILVSGFGYLGFKNSLFGSIMAHETVTWYARRILREAHRLLENRGYKVIHIIIDSLFVQGGDCEKALRIVEETGMPAKIEAEYTWLYIPKTKNTGLGASNRYYGRLVSGEMKIKGVMCVRKNTPIFIRETQLEAINKLGEAKKPEEFKEKLREAHKIFQSAEQKLINREVESWKLGIIVNTRKRSKNKTPWLKALSMIRKYTGPIVYIVSPSGEPEPFIDVDQKYSVEYYVKLLHSAWKEMPGLNTIY</sequence>
<dbReference type="CDD" id="cd05531">
    <property type="entry name" value="POLBc_B2"/>
    <property type="match status" value="1"/>
</dbReference>
<dbReference type="Gene3D" id="1.10.287.690">
    <property type="entry name" value="Helix hairpin bin"/>
    <property type="match status" value="1"/>
</dbReference>
<keyword evidence="3" id="KW-0808">Transferase</keyword>
<evidence type="ECO:0000256" key="3">
    <source>
        <dbReference type="ARBA" id="ARBA00022679"/>
    </source>
</evidence>
<dbReference type="GeneID" id="4906635"/>
<dbReference type="GO" id="GO:0003887">
    <property type="term" value="F:DNA-directed DNA polymerase activity"/>
    <property type="evidence" value="ECO:0007669"/>
    <property type="project" value="UniProtKB-KW"/>
</dbReference>